<feature type="compositionally biased region" description="Basic residues" evidence="6">
    <location>
        <begin position="1"/>
        <end position="10"/>
    </location>
</feature>
<keyword evidence="3 5" id="KW-0378">Hydrolase</keyword>
<dbReference type="PANTHER" id="PTHR10183">
    <property type="entry name" value="CALPAIN"/>
    <property type="match status" value="1"/>
</dbReference>
<dbReference type="InterPro" id="IPR033883">
    <property type="entry name" value="C2_III"/>
</dbReference>
<dbReference type="PROSITE" id="PS50203">
    <property type="entry name" value="CALPAIN_CAT"/>
    <property type="match status" value="1"/>
</dbReference>
<dbReference type="Pfam" id="PF01067">
    <property type="entry name" value="Calpain_III"/>
    <property type="match status" value="1"/>
</dbReference>
<name>A0ABP0GT30_CLALP</name>
<reference evidence="9 10" key="1">
    <citation type="submission" date="2024-02" db="EMBL/GenBank/DDBJ databases">
        <authorList>
            <person name="Daric V."/>
            <person name="Darras S."/>
        </authorList>
    </citation>
    <scope>NUCLEOTIDE SEQUENCE [LARGE SCALE GENOMIC DNA]</scope>
</reference>
<keyword evidence="10" id="KW-1185">Reference proteome</keyword>
<evidence type="ECO:0000256" key="2">
    <source>
        <dbReference type="ARBA" id="ARBA00022670"/>
    </source>
</evidence>
<dbReference type="InterPro" id="IPR038765">
    <property type="entry name" value="Papain-like_cys_pep_sf"/>
</dbReference>
<evidence type="ECO:0000256" key="1">
    <source>
        <dbReference type="ARBA" id="ARBA00007623"/>
    </source>
</evidence>
<dbReference type="Gene3D" id="2.60.120.380">
    <property type="match status" value="1"/>
</dbReference>
<dbReference type="InterPro" id="IPR022682">
    <property type="entry name" value="Calpain_domain_III"/>
</dbReference>
<feature type="compositionally biased region" description="Basic and acidic residues" evidence="6">
    <location>
        <begin position="19"/>
        <end position="41"/>
    </location>
</feature>
<sequence length="763" mass="87088">MPYYYHKRGVRQVTTTVGGHHDTDRYSRNNGARSHEPETKPSQRNTHRGQVGGGNKSGTKGGLKRYSCQIKRRGFPVDITNKSYDEIKQECLRKNILFEDPEFPADLESLFFSQRPSKRFEWKRPSEICDDPELFVGGASRFDIMQGELGDCWLLAAIASLSLNTELLYRIIPPEQSFKTDYAGIFHFQFWQYGEWVDVIVDDLLPTVNGRLVFLHSADKNEFWSALLEKAYAKLNGSYEALKGGSTTEAMEDFTGGVTEMIDLKDAPSNLFKVMEKSLKKGALMGCAIDTSSAAQREAKLPNGLLMGHAYSVTGLETLRNGPQLVRVRNPWGQVEWNGAWSDSSSKWNGFPREKKRLDVESSDDGEFWMSFPDFCKNFTKLEICNLGPDALEDDDVSSQWITSLHEGRWIRGCTAGGCRNFPDTFWINPQFRLKLEEEDDDPDDDVIGCSFIVSLMQKNRRKQKSKGQGLLTIGFALYKLKEVIDSKQILKKDYFLYNQSAARSKNYINLRENSQRFKLEPGEYVIVPSTFQPNEEADFVLRVYTEKRAGVDEIDEETKQDTTVLDEPTVEDKDKSGHHEKDESAENDKKFKRLFDQLTGEDGEIDAFELQDILNSVLKKNKPKHSSDEVSPVFSLEACRSMVALMDATNSGKLNYDEFKALWVRVRKWIQIFGKYDKDRSGNFDTFELREALSSAGYSLSSRLYQMLCIRYANKELKIDMNDFILLSVKLEGMFKAFNDFKGSGGNASLTLQEWLVTTMYS</sequence>
<dbReference type="SMART" id="SM00230">
    <property type="entry name" value="CysPc"/>
    <property type="match status" value="1"/>
</dbReference>
<evidence type="ECO:0000256" key="6">
    <source>
        <dbReference type="SAM" id="MobiDB-lite"/>
    </source>
</evidence>
<dbReference type="SMART" id="SM00720">
    <property type="entry name" value="calpain_III"/>
    <property type="match status" value="1"/>
</dbReference>
<dbReference type="PANTHER" id="PTHR10183:SF433">
    <property type="entry name" value="CALPAIN-A-RELATED"/>
    <property type="match status" value="1"/>
</dbReference>
<dbReference type="InterPro" id="IPR022683">
    <property type="entry name" value="Calpain_III"/>
</dbReference>
<dbReference type="SUPFAM" id="SSF54001">
    <property type="entry name" value="Cysteine proteinases"/>
    <property type="match status" value="1"/>
</dbReference>
<dbReference type="InterPro" id="IPR022684">
    <property type="entry name" value="Calpain_cysteine_protease"/>
</dbReference>
<feature type="active site" evidence="5">
    <location>
        <position position="309"/>
    </location>
</feature>
<comment type="similarity">
    <text evidence="1">Belongs to the peptidase C2 family.</text>
</comment>
<proteinExistence type="inferred from homology"/>
<feature type="compositionally biased region" description="Gly residues" evidence="6">
    <location>
        <begin position="50"/>
        <end position="61"/>
    </location>
</feature>
<evidence type="ECO:0000256" key="4">
    <source>
        <dbReference type="ARBA" id="ARBA00022807"/>
    </source>
</evidence>
<dbReference type="SMART" id="SM00054">
    <property type="entry name" value="EFh"/>
    <property type="match status" value="3"/>
</dbReference>
<dbReference type="Gene3D" id="1.10.238.10">
    <property type="entry name" value="EF-hand"/>
    <property type="match status" value="1"/>
</dbReference>
<feature type="domain" description="EF-hand" evidence="8">
    <location>
        <begin position="665"/>
        <end position="700"/>
    </location>
</feature>
<dbReference type="InterPro" id="IPR002048">
    <property type="entry name" value="EF_hand_dom"/>
</dbReference>
<evidence type="ECO:0000313" key="10">
    <source>
        <dbReference type="Proteomes" id="UP001642483"/>
    </source>
</evidence>
<evidence type="ECO:0000256" key="3">
    <source>
        <dbReference type="ARBA" id="ARBA00022801"/>
    </source>
</evidence>
<dbReference type="InterPro" id="IPR036213">
    <property type="entry name" value="Calpain_III_sf"/>
</dbReference>
<dbReference type="CDD" id="cd00214">
    <property type="entry name" value="Calpain_III"/>
    <property type="match status" value="1"/>
</dbReference>
<dbReference type="InterPro" id="IPR001300">
    <property type="entry name" value="Peptidase_C2_calpain_cat"/>
</dbReference>
<gene>
    <name evidence="9" type="ORF">CVLEPA_LOCUS28208</name>
</gene>
<dbReference type="CDD" id="cd00044">
    <property type="entry name" value="CysPc"/>
    <property type="match status" value="1"/>
</dbReference>
<dbReference type="EMBL" id="CAWYQH010000141">
    <property type="protein sequence ID" value="CAK8694880.1"/>
    <property type="molecule type" value="Genomic_DNA"/>
</dbReference>
<accession>A0ABP0GT30</accession>
<feature type="region of interest" description="Disordered" evidence="6">
    <location>
        <begin position="554"/>
        <end position="587"/>
    </location>
</feature>
<dbReference type="InterPro" id="IPR011992">
    <property type="entry name" value="EF-hand-dom_pair"/>
</dbReference>
<comment type="caution">
    <text evidence="9">The sequence shown here is derived from an EMBL/GenBank/DDBJ whole genome shotgun (WGS) entry which is preliminary data.</text>
</comment>
<dbReference type="Pfam" id="PF00648">
    <property type="entry name" value="Peptidase_C2"/>
    <property type="match status" value="1"/>
</dbReference>
<organism evidence="9 10">
    <name type="scientific">Clavelina lepadiformis</name>
    <name type="common">Light-bulb sea squirt</name>
    <name type="synonym">Ascidia lepadiformis</name>
    <dbReference type="NCBI Taxonomy" id="159417"/>
    <lineage>
        <taxon>Eukaryota</taxon>
        <taxon>Metazoa</taxon>
        <taxon>Chordata</taxon>
        <taxon>Tunicata</taxon>
        <taxon>Ascidiacea</taxon>
        <taxon>Aplousobranchia</taxon>
        <taxon>Clavelinidae</taxon>
        <taxon>Clavelina</taxon>
    </lineage>
</organism>
<feature type="domain" description="Calpain catalytic" evidence="7">
    <location>
        <begin position="97"/>
        <end position="388"/>
    </location>
</feature>
<dbReference type="InterPro" id="IPR000169">
    <property type="entry name" value="Pept_cys_AS"/>
</dbReference>
<dbReference type="PROSITE" id="PS50222">
    <property type="entry name" value="EF_HAND_2"/>
    <property type="match status" value="1"/>
</dbReference>
<dbReference type="Proteomes" id="UP001642483">
    <property type="component" value="Unassembled WGS sequence"/>
</dbReference>
<feature type="compositionally biased region" description="Basic and acidic residues" evidence="6">
    <location>
        <begin position="571"/>
        <end position="587"/>
    </location>
</feature>
<dbReference type="PRINTS" id="PR00704">
    <property type="entry name" value="CALPAIN"/>
</dbReference>
<keyword evidence="2 5" id="KW-0645">Protease</keyword>
<keyword evidence="4 5" id="KW-0788">Thiol protease</keyword>
<dbReference type="SUPFAM" id="SSF49758">
    <property type="entry name" value="Calpain large subunit, middle domain (domain III)"/>
    <property type="match status" value="1"/>
</dbReference>
<dbReference type="SUPFAM" id="SSF47473">
    <property type="entry name" value="EF-hand"/>
    <property type="match status" value="1"/>
</dbReference>
<evidence type="ECO:0000259" key="7">
    <source>
        <dbReference type="PROSITE" id="PS50203"/>
    </source>
</evidence>
<feature type="active site" evidence="5">
    <location>
        <position position="152"/>
    </location>
</feature>
<evidence type="ECO:0008006" key="11">
    <source>
        <dbReference type="Google" id="ProtNLM"/>
    </source>
</evidence>
<evidence type="ECO:0000313" key="9">
    <source>
        <dbReference type="EMBL" id="CAK8694880.1"/>
    </source>
</evidence>
<feature type="region of interest" description="Disordered" evidence="6">
    <location>
        <begin position="1"/>
        <end position="63"/>
    </location>
</feature>
<dbReference type="PROSITE" id="PS00139">
    <property type="entry name" value="THIOL_PROTEASE_CYS"/>
    <property type="match status" value="1"/>
</dbReference>
<protein>
    <recommendedName>
        <fullName evidence="11">Calpain-3</fullName>
    </recommendedName>
</protein>
<evidence type="ECO:0000259" key="8">
    <source>
        <dbReference type="PROSITE" id="PS50222"/>
    </source>
</evidence>
<feature type="active site" evidence="5">
    <location>
        <position position="330"/>
    </location>
</feature>
<dbReference type="Gene3D" id="3.90.70.10">
    <property type="entry name" value="Cysteine proteinases"/>
    <property type="match status" value="1"/>
</dbReference>
<evidence type="ECO:0000256" key="5">
    <source>
        <dbReference type="PROSITE-ProRule" id="PRU00239"/>
    </source>
</evidence>